<keyword evidence="2" id="KW-1133">Transmembrane helix</keyword>
<feature type="compositionally biased region" description="Low complexity" evidence="1">
    <location>
        <begin position="334"/>
        <end position="363"/>
    </location>
</feature>
<dbReference type="InterPro" id="IPR044929">
    <property type="entry name" value="DNA/RNA_non-sp_Endonuclease_sf"/>
</dbReference>
<name>A0ABN9YY77_9LACO</name>
<feature type="transmembrane region" description="Helical" evidence="2">
    <location>
        <begin position="6"/>
        <end position="22"/>
    </location>
</feature>
<protein>
    <submittedName>
        <fullName evidence="4">Contains Zn-binding and two AraC-type DNA-binding domains (AdaA)</fullName>
    </submittedName>
</protein>
<dbReference type="Gene3D" id="3.40.570.10">
    <property type="entry name" value="Extracellular Endonuclease, subunit A"/>
    <property type="match status" value="1"/>
</dbReference>
<evidence type="ECO:0000313" key="5">
    <source>
        <dbReference type="Proteomes" id="UP001314200"/>
    </source>
</evidence>
<keyword evidence="2" id="KW-0472">Membrane</keyword>
<keyword evidence="5" id="KW-1185">Reference proteome</keyword>
<dbReference type="InterPro" id="IPR001604">
    <property type="entry name" value="Endo_G_ENPP1-like_dom"/>
</dbReference>
<keyword evidence="4" id="KW-0238">DNA-binding</keyword>
<reference evidence="4 5" key="1">
    <citation type="submission" date="2023-10" db="EMBL/GenBank/DDBJ databases">
        <authorList>
            <person name="Botero Cardona J."/>
        </authorList>
    </citation>
    <scope>NUCLEOTIDE SEQUENCE [LARGE SCALE GENOMIC DNA]</scope>
    <source>
        <strain evidence="4 5">R-82641</strain>
    </source>
</reference>
<dbReference type="InterPro" id="IPR044927">
    <property type="entry name" value="Endonuclea_NS_2"/>
</dbReference>
<sequence>MNGFFVMLFFVSLIWLMVEWVKDKRAGLKLQKRGKWLLVATLAFFMIAGVTTPADQSQADDKPKAKKSAIRASQSKKSAATSSSATATQSSSANVDQKQQTDSGLLTFTGKRQMVMGDLDRLGRATYSHIQLQDKDEPKVKRPAKLKYNPVGWHNFKFYYGDGTKQAWVMNRGHLVGYQFSGLNDEPKNLVPETAWMNAGNYKGMNDSNQDSMLFYENRLDSWLANHPNYWLDYQVTPIYQGDELIPRQVKLDYVGLDSSGKALTIQLGSGKESTDSNGVTHVVLDNVTPNGTIDYASGRATNTVPKAGSGTGAKENKTSSSKSSENQEKKQEQSTAAATQPAAPAASSSQPAASTSQPAQSSNQENGGGSDRIVYVTGGGKSDVYWYSTDSMPARTNKANIITMTEAQAKALGKRLSLKQ</sequence>
<dbReference type="RefSeq" id="WP_338345167.1">
    <property type="nucleotide sequence ID" value="NZ_CAUZLJ010000001.1"/>
</dbReference>
<accession>A0ABN9YY77</accession>
<feature type="region of interest" description="Disordered" evidence="1">
    <location>
        <begin position="289"/>
        <end position="376"/>
    </location>
</feature>
<gene>
    <name evidence="4" type="ORF">R82641_BJNNKPBH_01381</name>
</gene>
<keyword evidence="2" id="KW-0812">Transmembrane</keyword>
<evidence type="ECO:0000313" key="4">
    <source>
        <dbReference type="EMBL" id="CAK1252949.1"/>
    </source>
</evidence>
<proteinExistence type="predicted"/>
<dbReference type="Pfam" id="PF13930">
    <property type="entry name" value="Endonuclea_NS_2"/>
    <property type="match status" value="1"/>
</dbReference>
<dbReference type="Proteomes" id="UP001314200">
    <property type="component" value="Unassembled WGS sequence"/>
</dbReference>
<feature type="compositionally biased region" description="Low complexity" evidence="1">
    <location>
        <begin position="72"/>
        <end position="93"/>
    </location>
</feature>
<evidence type="ECO:0000256" key="1">
    <source>
        <dbReference type="SAM" id="MobiDB-lite"/>
    </source>
</evidence>
<organism evidence="4 5">
    <name type="scientific">Fructobacillus cardui</name>
    <dbReference type="NCBI Taxonomy" id="2893170"/>
    <lineage>
        <taxon>Bacteria</taxon>
        <taxon>Bacillati</taxon>
        <taxon>Bacillota</taxon>
        <taxon>Bacilli</taxon>
        <taxon>Lactobacillales</taxon>
        <taxon>Lactobacillaceae</taxon>
        <taxon>Fructobacillus</taxon>
    </lineage>
</organism>
<dbReference type="EMBL" id="CAUZLY010000011">
    <property type="protein sequence ID" value="CAK1252949.1"/>
    <property type="molecule type" value="Genomic_DNA"/>
</dbReference>
<evidence type="ECO:0000259" key="3">
    <source>
        <dbReference type="SMART" id="SM00892"/>
    </source>
</evidence>
<feature type="region of interest" description="Disordered" evidence="1">
    <location>
        <begin position="54"/>
        <end position="98"/>
    </location>
</feature>
<feature type="domain" description="DNA/RNA non-specific endonuclease/pyrophosphatase/phosphodiesterase" evidence="3">
    <location>
        <begin position="108"/>
        <end position="303"/>
    </location>
</feature>
<comment type="caution">
    <text evidence="4">The sequence shown here is derived from an EMBL/GenBank/DDBJ whole genome shotgun (WGS) entry which is preliminary data.</text>
</comment>
<dbReference type="GO" id="GO:0003677">
    <property type="term" value="F:DNA binding"/>
    <property type="evidence" value="ECO:0007669"/>
    <property type="project" value="UniProtKB-KW"/>
</dbReference>
<dbReference type="SMART" id="SM00892">
    <property type="entry name" value="Endonuclease_NS"/>
    <property type="match status" value="1"/>
</dbReference>
<feature type="transmembrane region" description="Helical" evidence="2">
    <location>
        <begin position="34"/>
        <end position="54"/>
    </location>
</feature>
<evidence type="ECO:0000256" key="2">
    <source>
        <dbReference type="SAM" id="Phobius"/>
    </source>
</evidence>